<dbReference type="NCBIfam" id="NF033522">
    <property type="entry name" value="lasso_benenodin"/>
    <property type="match status" value="1"/>
</dbReference>
<gene>
    <name evidence="2" type="ORF">N5J77_05930</name>
</gene>
<dbReference type="AlphaFoldDB" id="A0AA42WUI7"/>
<comment type="caution">
    <text evidence="2">The sequence shown here is derived from an EMBL/GenBank/DDBJ whole genome shotgun (WGS) entry which is preliminary data.</text>
</comment>
<sequence>MERDNHSDTDLIDLGLVVEETKGSGNRYNDGIGGLQNQPGLTDD</sequence>
<evidence type="ECO:0000313" key="3">
    <source>
        <dbReference type="Proteomes" id="UP001162318"/>
    </source>
</evidence>
<reference evidence="2" key="1">
    <citation type="submission" date="2022-09" db="EMBL/GenBank/DDBJ databases">
        <title>Intensive care unit water sources are persistently colonized with multi-drug resistant bacteria and are the site of extensive horizontal gene transfer of antibiotic resistance genes.</title>
        <authorList>
            <person name="Diorio-Toth L."/>
        </authorList>
    </citation>
    <scope>NUCLEOTIDE SEQUENCE</scope>
    <source>
        <strain evidence="2">GD03659</strain>
    </source>
</reference>
<feature type="compositionally biased region" description="Polar residues" evidence="1">
    <location>
        <begin position="35"/>
        <end position="44"/>
    </location>
</feature>
<accession>A0AA42WUI7</accession>
<dbReference type="EMBL" id="JAOCKX010000006">
    <property type="protein sequence ID" value="MDH2130656.1"/>
    <property type="molecule type" value="Genomic_DNA"/>
</dbReference>
<dbReference type="RefSeq" id="WP_156448003.1">
    <property type="nucleotide sequence ID" value="NZ_JAOCKX010000006.1"/>
</dbReference>
<protein>
    <submittedName>
        <fullName evidence="2">Benenodin family lasso peptide</fullName>
    </submittedName>
</protein>
<evidence type="ECO:0000313" key="2">
    <source>
        <dbReference type="EMBL" id="MDH2130656.1"/>
    </source>
</evidence>
<proteinExistence type="predicted"/>
<dbReference type="Proteomes" id="UP001162318">
    <property type="component" value="Unassembled WGS sequence"/>
</dbReference>
<dbReference type="Pfam" id="PF24178">
    <property type="entry name" value="Subterisin"/>
    <property type="match status" value="1"/>
</dbReference>
<feature type="region of interest" description="Disordered" evidence="1">
    <location>
        <begin position="22"/>
        <end position="44"/>
    </location>
</feature>
<name>A0AA42WUI7_SPHYA</name>
<dbReference type="InterPro" id="IPR049805">
    <property type="entry name" value="Lasso_benenodin"/>
</dbReference>
<evidence type="ECO:0000256" key="1">
    <source>
        <dbReference type="SAM" id="MobiDB-lite"/>
    </source>
</evidence>
<organism evidence="2 3">
    <name type="scientific">Sphingobium yanoikuyae</name>
    <name type="common">Sphingomonas yanoikuyae</name>
    <dbReference type="NCBI Taxonomy" id="13690"/>
    <lineage>
        <taxon>Bacteria</taxon>
        <taxon>Pseudomonadati</taxon>
        <taxon>Pseudomonadota</taxon>
        <taxon>Alphaproteobacteria</taxon>
        <taxon>Sphingomonadales</taxon>
        <taxon>Sphingomonadaceae</taxon>
        <taxon>Sphingobium</taxon>
    </lineage>
</organism>